<feature type="compositionally biased region" description="Basic and acidic residues" evidence="1">
    <location>
        <begin position="321"/>
        <end position="339"/>
    </location>
</feature>
<accession>K0SB61</accession>
<name>K0SB61_THAOC</name>
<gene>
    <name evidence="2" type="ORF">THAOC_15978</name>
</gene>
<feature type="compositionally biased region" description="Basic and acidic residues" evidence="1">
    <location>
        <begin position="381"/>
        <end position="397"/>
    </location>
</feature>
<evidence type="ECO:0000256" key="1">
    <source>
        <dbReference type="SAM" id="MobiDB-lite"/>
    </source>
</evidence>
<protein>
    <submittedName>
        <fullName evidence="2">Uncharacterized protein</fullName>
    </submittedName>
</protein>
<evidence type="ECO:0000313" key="3">
    <source>
        <dbReference type="Proteomes" id="UP000266841"/>
    </source>
</evidence>
<feature type="compositionally biased region" description="Polar residues" evidence="1">
    <location>
        <begin position="114"/>
        <end position="125"/>
    </location>
</feature>
<dbReference type="AlphaFoldDB" id="K0SB61"/>
<sequence>MVAGTVSRNPTPYHANERDIDNVKFSGNPDDDSVGTEPTVASSVKTEASYNDFLSFVGSSSAEKASQKEIAEPKQFSRTLTASTADCTVGDVDESSDSSASNIRGSVNERREQPSPTNIENSNTLTKDEEQKKTPESVIPETENFDQTKKAELLKGASIATLHFATEETRKEVERVKAINIAKQAAKEKSKSVEPLPADYFTKQNEARLEAEKQAALDGLKDAPIAVRKMTLRGFEEKEAALKAQQEMSTQQRSAATSHFQKKQEEAANKAASTESNVMPVAIQKFTVAAREEKQKRQAEIEALKTNKNDQMPAAQSYFTEKAKEDKAKRDAENQRLKESPAMTAAGAHFAKVEEQKKAELEKLRENPEPMPAGQAYFTNKAREERNQTVEGCEKVSADESASKYLAKLKIEEQRLAELQKTE</sequence>
<feature type="compositionally biased region" description="Basic and acidic residues" evidence="1">
    <location>
        <begin position="290"/>
        <end position="308"/>
    </location>
</feature>
<feature type="region of interest" description="Disordered" evidence="1">
    <location>
        <begin position="363"/>
        <end position="397"/>
    </location>
</feature>
<dbReference type="Proteomes" id="UP000266841">
    <property type="component" value="Unassembled WGS sequence"/>
</dbReference>
<feature type="region of interest" description="Disordered" evidence="1">
    <location>
        <begin position="241"/>
        <end position="351"/>
    </location>
</feature>
<feature type="compositionally biased region" description="Polar residues" evidence="1">
    <location>
        <begin position="76"/>
        <end position="86"/>
    </location>
</feature>
<feature type="region of interest" description="Disordered" evidence="1">
    <location>
        <begin position="1"/>
        <end position="47"/>
    </location>
</feature>
<feature type="compositionally biased region" description="Polar residues" evidence="1">
    <location>
        <begin position="1"/>
        <end position="10"/>
    </location>
</feature>
<proteinExistence type="predicted"/>
<feature type="compositionally biased region" description="Polar residues" evidence="1">
    <location>
        <begin position="248"/>
        <end position="259"/>
    </location>
</feature>
<dbReference type="EMBL" id="AGNL01018289">
    <property type="protein sequence ID" value="EJK63363.1"/>
    <property type="molecule type" value="Genomic_DNA"/>
</dbReference>
<comment type="caution">
    <text evidence="2">The sequence shown here is derived from an EMBL/GenBank/DDBJ whole genome shotgun (WGS) entry which is preliminary data.</text>
</comment>
<feature type="region of interest" description="Disordered" evidence="1">
    <location>
        <begin position="59"/>
        <end position="146"/>
    </location>
</feature>
<evidence type="ECO:0000313" key="2">
    <source>
        <dbReference type="EMBL" id="EJK63363.1"/>
    </source>
</evidence>
<reference evidence="2 3" key="1">
    <citation type="journal article" date="2012" name="Genome Biol.">
        <title>Genome and low-iron response of an oceanic diatom adapted to chronic iron limitation.</title>
        <authorList>
            <person name="Lommer M."/>
            <person name="Specht M."/>
            <person name="Roy A.S."/>
            <person name="Kraemer L."/>
            <person name="Andreson R."/>
            <person name="Gutowska M.A."/>
            <person name="Wolf J."/>
            <person name="Bergner S.V."/>
            <person name="Schilhabel M.B."/>
            <person name="Klostermeier U.C."/>
            <person name="Beiko R.G."/>
            <person name="Rosenstiel P."/>
            <person name="Hippler M."/>
            <person name="Laroche J."/>
        </authorList>
    </citation>
    <scope>NUCLEOTIDE SEQUENCE [LARGE SCALE GENOMIC DNA]</scope>
    <source>
        <strain evidence="2 3">CCMP1005</strain>
    </source>
</reference>
<keyword evidence="3" id="KW-1185">Reference proteome</keyword>
<organism evidence="2 3">
    <name type="scientific">Thalassiosira oceanica</name>
    <name type="common">Marine diatom</name>
    <dbReference type="NCBI Taxonomy" id="159749"/>
    <lineage>
        <taxon>Eukaryota</taxon>
        <taxon>Sar</taxon>
        <taxon>Stramenopiles</taxon>
        <taxon>Ochrophyta</taxon>
        <taxon>Bacillariophyta</taxon>
        <taxon>Coscinodiscophyceae</taxon>
        <taxon>Thalassiosirophycidae</taxon>
        <taxon>Thalassiosirales</taxon>
        <taxon>Thalassiosiraceae</taxon>
        <taxon>Thalassiosira</taxon>
    </lineage>
</organism>
<feature type="compositionally biased region" description="Basic and acidic residues" evidence="1">
    <location>
        <begin position="126"/>
        <end position="135"/>
    </location>
</feature>